<evidence type="ECO:0000313" key="1">
    <source>
        <dbReference type="EMBL" id="RZU51421.1"/>
    </source>
</evidence>
<keyword evidence="2" id="KW-1185">Reference proteome</keyword>
<evidence type="ECO:0000313" key="2">
    <source>
        <dbReference type="Proteomes" id="UP000292564"/>
    </source>
</evidence>
<dbReference type="Proteomes" id="UP000292564">
    <property type="component" value="Unassembled WGS sequence"/>
</dbReference>
<reference evidence="1 2" key="1">
    <citation type="submission" date="2019-02" db="EMBL/GenBank/DDBJ databases">
        <title>Sequencing the genomes of 1000 actinobacteria strains.</title>
        <authorList>
            <person name="Klenk H.-P."/>
        </authorList>
    </citation>
    <scope>NUCLEOTIDE SEQUENCE [LARGE SCALE GENOMIC DNA]</scope>
    <source>
        <strain evidence="1 2">DSM 45162</strain>
    </source>
</reference>
<dbReference type="AlphaFoldDB" id="A0A4Q7ZLE8"/>
<proteinExistence type="predicted"/>
<gene>
    <name evidence="1" type="ORF">EV385_3248</name>
</gene>
<dbReference type="EMBL" id="SHKY01000001">
    <property type="protein sequence ID" value="RZU51421.1"/>
    <property type="molecule type" value="Genomic_DNA"/>
</dbReference>
<protein>
    <submittedName>
        <fullName evidence="1">Uncharacterized protein</fullName>
    </submittedName>
</protein>
<comment type="caution">
    <text evidence="1">The sequence shown here is derived from an EMBL/GenBank/DDBJ whole genome shotgun (WGS) entry which is preliminary data.</text>
</comment>
<sequence length="55" mass="5728">MAFVLLACLPLVALASFWLGRGASEHCQLCGLLLATQVGQLKAPTADAASARENE</sequence>
<name>A0A4Q7ZLE8_9ACTN</name>
<accession>A0A4Q7ZLE8</accession>
<organism evidence="1 2">
    <name type="scientific">Krasilnikovia cinnamomea</name>
    <dbReference type="NCBI Taxonomy" id="349313"/>
    <lineage>
        <taxon>Bacteria</taxon>
        <taxon>Bacillati</taxon>
        <taxon>Actinomycetota</taxon>
        <taxon>Actinomycetes</taxon>
        <taxon>Micromonosporales</taxon>
        <taxon>Micromonosporaceae</taxon>
        <taxon>Krasilnikovia</taxon>
    </lineage>
</organism>